<dbReference type="Proteomes" id="UP001595765">
    <property type="component" value="Unassembled WGS sequence"/>
</dbReference>
<feature type="transmembrane region" description="Helical" evidence="7">
    <location>
        <begin position="237"/>
        <end position="258"/>
    </location>
</feature>
<keyword evidence="3 6" id="KW-0812">Transmembrane</keyword>
<dbReference type="Gene3D" id="1.10.3470.10">
    <property type="entry name" value="ABC transporter involved in vitamin B12 uptake, BtuC"/>
    <property type="match status" value="1"/>
</dbReference>
<organism evidence="8 9">
    <name type="scientific">Streptomyces polygonati</name>
    <dbReference type="NCBI Taxonomy" id="1617087"/>
    <lineage>
        <taxon>Bacteria</taxon>
        <taxon>Bacillati</taxon>
        <taxon>Actinomycetota</taxon>
        <taxon>Actinomycetes</taxon>
        <taxon>Kitasatosporales</taxon>
        <taxon>Streptomycetaceae</taxon>
        <taxon>Streptomyces</taxon>
    </lineage>
</organism>
<feature type="transmembrane region" description="Helical" evidence="7">
    <location>
        <begin position="194"/>
        <end position="225"/>
    </location>
</feature>
<keyword evidence="6" id="KW-0813">Transport</keyword>
<evidence type="ECO:0000256" key="7">
    <source>
        <dbReference type="SAM" id="Phobius"/>
    </source>
</evidence>
<evidence type="ECO:0000256" key="5">
    <source>
        <dbReference type="ARBA" id="ARBA00023136"/>
    </source>
</evidence>
<evidence type="ECO:0000256" key="3">
    <source>
        <dbReference type="ARBA" id="ARBA00022692"/>
    </source>
</evidence>
<feature type="transmembrane region" description="Helical" evidence="7">
    <location>
        <begin position="116"/>
        <end position="142"/>
    </location>
</feature>
<evidence type="ECO:0000313" key="8">
    <source>
        <dbReference type="EMBL" id="MFC4035970.1"/>
    </source>
</evidence>
<keyword evidence="4 7" id="KW-1133">Transmembrane helix</keyword>
<dbReference type="InterPro" id="IPR001626">
    <property type="entry name" value="ABC_TroCD"/>
</dbReference>
<feature type="transmembrane region" description="Helical" evidence="7">
    <location>
        <begin position="264"/>
        <end position="282"/>
    </location>
</feature>
<feature type="transmembrane region" description="Helical" evidence="7">
    <location>
        <begin position="71"/>
        <end position="96"/>
    </location>
</feature>
<dbReference type="PANTHER" id="PTHR30477">
    <property type="entry name" value="ABC-TRANSPORTER METAL-BINDING PROTEIN"/>
    <property type="match status" value="1"/>
</dbReference>
<feature type="transmembrane region" description="Helical" evidence="7">
    <location>
        <begin position="154"/>
        <end position="174"/>
    </location>
</feature>
<evidence type="ECO:0000256" key="1">
    <source>
        <dbReference type="ARBA" id="ARBA00004141"/>
    </source>
</evidence>
<proteinExistence type="inferred from homology"/>
<evidence type="ECO:0000256" key="6">
    <source>
        <dbReference type="RuleBase" id="RU003943"/>
    </source>
</evidence>
<gene>
    <name evidence="8" type="ORF">ACFO3J_31570</name>
</gene>
<feature type="transmembrane region" description="Helical" evidence="7">
    <location>
        <begin position="30"/>
        <end position="50"/>
    </location>
</feature>
<comment type="similarity">
    <text evidence="2 6">Belongs to the ABC-3 integral membrane protein family.</text>
</comment>
<dbReference type="RefSeq" id="WP_386436832.1">
    <property type="nucleotide sequence ID" value="NZ_JBHSBB010000030.1"/>
</dbReference>
<evidence type="ECO:0000313" key="9">
    <source>
        <dbReference type="Proteomes" id="UP001595765"/>
    </source>
</evidence>
<keyword evidence="5 7" id="KW-0472">Membrane</keyword>
<keyword evidence="9" id="KW-1185">Reference proteome</keyword>
<comment type="caution">
    <text evidence="8">The sequence shown here is derived from an EMBL/GenBank/DDBJ whole genome shotgun (WGS) entry which is preliminary data.</text>
</comment>
<dbReference type="InterPro" id="IPR037294">
    <property type="entry name" value="ABC_BtuC-like"/>
</dbReference>
<name>A0ABV8HV78_9ACTN</name>
<sequence length="312" mass="31813">MTIADAATAWSWNPATDIQQMWAFPFMVNAFRAGTVVAVLAGVIGWFMVLRRQSFAGHTLSAVAFPGAAGATLLGVSAVYGYFAFCVGAALIIAAIPRAGHDTGSEEAAVTGTVQAFLLASGFLFIALYKGFLGGVNSLLFGSFLGITTTQVDVLAAAAAAVLVVLAVIGRPLLFASVDPAVAAARGVPVRVLAALFLVVLGVATAATSQITGALLVFALLVMPAAAAQNLTPRPSLGMALAVVIALAVTWSSLTVAYYSPYPIGFFVTTFAFACYMASWGVRLLRERSGGTSGAAAAGTPAPELWTAGGLL</sequence>
<evidence type="ECO:0000256" key="2">
    <source>
        <dbReference type="ARBA" id="ARBA00008034"/>
    </source>
</evidence>
<accession>A0ABV8HV78</accession>
<reference evidence="9" key="1">
    <citation type="journal article" date="2019" name="Int. J. Syst. Evol. Microbiol.">
        <title>The Global Catalogue of Microorganisms (GCM) 10K type strain sequencing project: providing services to taxonomists for standard genome sequencing and annotation.</title>
        <authorList>
            <consortium name="The Broad Institute Genomics Platform"/>
            <consortium name="The Broad Institute Genome Sequencing Center for Infectious Disease"/>
            <person name="Wu L."/>
            <person name="Ma J."/>
        </authorList>
    </citation>
    <scope>NUCLEOTIDE SEQUENCE [LARGE SCALE GENOMIC DNA]</scope>
    <source>
        <strain evidence="9">CGMCC 4.7237</strain>
    </source>
</reference>
<comment type="subcellular location">
    <subcellularLocation>
        <location evidence="6">Cell membrane</location>
        <topology evidence="6">Multi-pass membrane protein</topology>
    </subcellularLocation>
    <subcellularLocation>
        <location evidence="1">Membrane</location>
        <topology evidence="1">Multi-pass membrane protein</topology>
    </subcellularLocation>
</comment>
<dbReference type="Pfam" id="PF00950">
    <property type="entry name" value="ABC-3"/>
    <property type="match status" value="1"/>
</dbReference>
<evidence type="ECO:0000256" key="4">
    <source>
        <dbReference type="ARBA" id="ARBA00022989"/>
    </source>
</evidence>
<dbReference type="PANTHER" id="PTHR30477:SF13">
    <property type="entry name" value="IRON TRANSPORT SYSTEM MEMBRANE PROTEIN HI_0360-RELATED"/>
    <property type="match status" value="1"/>
</dbReference>
<dbReference type="EMBL" id="JBHSBB010000030">
    <property type="protein sequence ID" value="MFC4035970.1"/>
    <property type="molecule type" value="Genomic_DNA"/>
</dbReference>
<protein>
    <submittedName>
        <fullName evidence="8">Metal ABC transporter permease</fullName>
    </submittedName>
</protein>
<dbReference type="SUPFAM" id="SSF81345">
    <property type="entry name" value="ABC transporter involved in vitamin B12 uptake, BtuC"/>
    <property type="match status" value="1"/>
</dbReference>